<dbReference type="AlphaFoldDB" id="A0AAD9XN37"/>
<sequence>MAHGNRQRSAISVIDTQINSSGSGSVAPDCKEIKRQIKRGEIGSTHNTSKWKAPC</sequence>
<proteinExistence type="predicted"/>
<protein>
    <submittedName>
        <fullName evidence="2">Uncharacterized protein</fullName>
    </submittedName>
</protein>
<keyword evidence="3" id="KW-1185">Reference proteome</keyword>
<feature type="region of interest" description="Disordered" evidence="1">
    <location>
        <begin position="1"/>
        <end position="29"/>
    </location>
</feature>
<accession>A0AAD9XN37</accession>
<organism evidence="2 3">
    <name type="scientific">Dipteronia dyeriana</name>
    <dbReference type="NCBI Taxonomy" id="168575"/>
    <lineage>
        <taxon>Eukaryota</taxon>
        <taxon>Viridiplantae</taxon>
        <taxon>Streptophyta</taxon>
        <taxon>Embryophyta</taxon>
        <taxon>Tracheophyta</taxon>
        <taxon>Spermatophyta</taxon>
        <taxon>Magnoliopsida</taxon>
        <taxon>eudicotyledons</taxon>
        <taxon>Gunneridae</taxon>
        <taxon>Pentapetalae</taxon>
        <taxon>rosids</taxon>
        <taxon>malvids</taxon>
        <taxon>Sapindales</taxon>
        <taxon>Sapindaceae</taxon>
        <taxon>Hippocastanoideae</taxon>
        <taxon>Acereae</taxon>
        <taxon>Dipteronia</taxon>
    </lineage>
</organism>
<gene>
    <name evidence="2" type="ORF">Ddye_000857</name>
</gene>
<dbReference type="EMBL" id="JANJYI010000001">
    <property type="protein sequence ID" value="KAK2662283.1"/>
    <property type="molecule type" value="Genomic_DNA"/>
</dbReference>
<comment type="caution">
    <text evidence="2">The sequence shown here is derived from an EMBL/GenBank/DDBJ whole genome shotgun (WGS) entry which is preliminary data.</text>
</comment>
<evidence type="ECO:0000313" key="2">
    <source>
        <dbReference type="EMBL" id="KAK2662283.1"/>
    </source>
</evidence>
<name>A0AAD9XN37_9ROSI</name>
<feature type="compositionally biased region" description="Polar residues" evidence="1">
    <location>
        <begin position="7"/>
        <end position="24"/>
    </location>
</feature>
<reference evidence="2" key="1">
    <citation type="journal article" date="2023" name="Plant J.">
        <title>Genome sequences and population genomics provide insights into the demographic history, inbreeding, and mutation load of two 'living fossil' tree species of Dipteronia.</title>
        <authorList>
            <person name="Feng Y."/>
            <person name="Comes H.P."/>
            <person name="Chen J."/>
            <person name="Zhu S."/>
            <person name="Lu R."/>
            <person name="Zhang X."/>
            <person name="Li P."/>
            <person name="Qiu J."/>
            <person name="Olsen K.M."/>
            <person name="Qiu Y."/>
        </authorList>
    </citation>
    <scope>NUCLEOTIDE SEQUENCE</scope>
    <source>
        <strain evidence="2">KIB01</strain>
    </source>
</reference>
<evidence type="ECO:0000256" key="1">
    <source>
        <dbReference type="SAM" id="MobiDB-lite"/>
    </source>
</evidence>
<dbReference type="Proteomes" id="UP001280121">
    <property type="component" value="Unassembled WGS sequence"/>
</dbReference>
<evidence type="ECO:0000313" key="3">
    <source>
        <dbReference type="Proteomes" id="UP001280121"/>
    </source>
</evidence>